<dbReference type="EMBL" id="JAMZEB010000002">
    <property type="protein sequence ID" value="MCP2361868.1"/>
    <property type="molecule type" value="Genomic_DNA"/>
</dbReference>
<name>A0A9X2K681_9ACTN</name>
<keyword evidence="3" id="KW-1185">Reference proteome</keyword>
<dbReference type="Gene3D" id="3.30.950.30">
    <property type="entry name" value="Schlafen, AAA domain"/>
    <property type="match status" value="1"/>
</dbReference>
<reference evidence="2" key="1">
    <citation type="submission" date="2022-06" db="EMBL/GenBank/DDBJ databases">
        <title>Sequencing the genomes of 1000 actinobacteria strains.</title>
        <authorList>
            <person name="Klenk H.-P."/>
        </authorList>
    </citation>
    <scope>NUCLEOTIDE SEQUENCE</scope>
    <source>
        <strain evidence="2">DSM 46694</strain>
    </source>
</reference>
<dbReference type="AlphaFoldDB" id="A0A9X2K681"/>
<feature type="domain" description="Schlafen AlbA-2" evidence="1">
    <location>
        <begin position="204"/>
        <end position="314"/>
    </location>
</feature>
<gene>
    <name evidence="2" type="ORF">HD597_008888</name>
</gene>
<organism evidence="2 3">
    <name type="scientific">Nonomuraea thailandensis</name>
    <dbReference type="NCBI Taxonomy" id="1188745"/>
    <lineage>
        <taxon>Bacteria</taxon>
        <taxon>Bacillati</taxon>
        <taxon>Actinomycetota</taxon>
        <taxon>Actinomycetes</taxon>
        <taxon>Streptosporangiales</taxon>
        <taxon>Streptosporangiaceae</taxon>
        <taxon>Nonomuraea</taxon>
    </lineage>
</organism>
<evidence type="ECO:0000259" key="1">
    <source>
        <dbReference type="Pfam" id="PF04326"/>
    </source>
</evidence>
<evidence type="ECO:0000313" key="3">
    <source>
        <dbReference type="Proteomes" id="UP001139648"/>
    </source>
</evidence>
<comment type="caution">
    <text evidence="2">The sequence shown here is derived from an EMBL/GenBank/DDBJ whole genome shotgun (WGS) entry which is preliminary data.</text>
</comment>
<dbReference type="InterPro" id="IPR038461">
    <property type="entry name" value="Schlafen_AlbA_2_dom_sf"/>
</dbReference>
<accession>A0A9X2K681</accession>
<dbReference type="InterPro" id="IPR007421">
    <property type="entry name" value="Schlafen_AlbA_2_dom"/>
</dbReference>
<sequence>MRYPSFSLDISGQELVCGTINNVDYEIASDHSDAIAGISVANFSTTLLERSRRLWNDSPDKGDAYASIVIEDFVVFPWDEFASYYLDLTKEDEFTITIYFISLIPSFPGEMEQVTNPIIRRFGLRLIETSEASEGLASTFDDGARSWFMKCTGPTQNLTLGDLFSLRRELSYRAFFSENSLMHPNVIIDILEAGGASQLIGTPESDTLEVKSIDYMSKYQGDRWKVELAQDVSSFANAELGGLLLIGIESREIDGRDTLHKLTPLSPNPKRLGQYRDVINARIHPPIDDLRLDVIPLGHKEILYVLIPPQRDERKPFMVFGGILDGKVEGKMFSIVRRRGDRTVGVDPRELHAMLVAGRTFFRTGNRPNSPNNGRE</sequence>
<evidence type="ECO:0000313" key="2">
    <source>
        <dbReference type="EMBL" id="MCP2361868.1"/>
    </source>
</evidence>
<proteinExistence type="predicted"/>
<protein>
    <recommendedName>
        <fullName evidence="1">Schlafen AlbA-2 domain-containing protein</fullName>
    </recommendedName>
</protein>
<dbReference type="RefSeq" id="WP_253751857.1">
    <property type="nucleotide sequence ID" value="NZ_BAABKA010000064.1"/>
</dbReference>
<dbReference type="Pfam" id="PF04326">
    <property type="entry name" value="SLFN_AlbA_2"/>
    <property type="match status" value="1"/>
</dbReference>
<dbReference type="Proteomes" id="UP001139648">
    <property type="component" value="Unassembled WGS sequence"/>
</dbReference>